<gene>
    <name evidence="2" type="ORF">SAMN05443248_3644</name>
</gene>
<dbReference type="AlphaFoldDB" id="A0A1M5Q4Z7"/>
<accession>A0A1M5Q4Z7</accession>
<organism evidence="2 3">
    <name type="scientific">Bradyrhizobium erythrophlei</name>
    <dbReference type="NCBI Taxonomy" id="1437360"/>
    <lineage>
        <taxon>Bacteria</taxon>
        <taxon>Pseudomonadati</taxon>
        <taxon>Pseudomonadota</taxon>
        <taxon>Alphaproteobacteria</taxon>
        <taxon>Hyphomicrobiales</taxon>
        <taxon>Nitrobacteraceae</taxon>
        <taxon>Bradyrhizobium</taxon>
    </lineage>
</organism>
<sequence length="135" mass="13983">MVWAPPQQLMKLSITHYHALQGQLGEVRTSGRMMSADRKMNALTLAAGLLLALALGGCSSSIADLPSVGTPAGAPVRPTDAGGYLPVHDLPPDRGDPELEPAERAKIQAELIAARDRQASAAAAQDPAAKDPAAK</sequence>
<reference evidence="2 3" key="1">
    <citation type="submission" date="2016-11" db="EMBL/GenBank/DDBJ databases">
        <authorList>
            <person name="Jaros S."/>
            <person name="Januszkiewicz K."/>
            <person name="Wedrychowicz H."/>
        </authorList>
    </citation>
    <scope>NUCLEOTIDE SEQUENCE [LARGE SCALE GENOMIC DNA]</scope>
    <source>
        <strain evidence="2 3">GAS138</strain>
    </source>
</reference>
<feature type="region of interest" description="Disordered" evidence="1">
    <location>
        <begin position="116"/>
        <end position="135"/>
    </location>
</feature>
<evidence type="ECO:0000313" key="3">
    <source>
        <dbReference type="Proteomes" id="UP000189796"/>
    </source>
</evidence>
<evidence type="ECO:0000256" key="1">
    <source>
        <dbReference type="SAM" id="MobiDB-lite"/>
    </source>
</evidence>
<name>A0A1M5Q4Z7_9BRAD</name>
<protein>
    <submittedName>
        <fullName evidence="2">Uncharacterized protein</fullName>
    </submittedName>
</protein>
<evidence type="ECO:0000313" key="2">
    <source>
        <dbReference type="EMBL" id="SHH09078.1"/>
    </source>
</evidence>
<feature type="region of interest" description="Disordered" evidence="1">
    <location>
        <begin position="68"/>
        <end position="100"/>
    </location>
</feature>
<dbReference type="EMBL" id="LT670817">
    <property type="protein sequence ID" value="SHH09078.1"/>
    <property type="molecule type" value="Genomic_DNA"/>
</dbReference>
<dbReference type="Proteomes" id="UP000189796">
    <property type="component" value="Chromosome I"/>
</dbReference>
<proteinExistence type="predicted"/>
<feature type="compositionally biased region" description="Basic and acidic residues" evidence="1">
    <location>
        <begin position="90"/>
        <end position="100"/>
    </location>
</feature>